<feature type="transmembrane region" description="Helical" evidence="2">
    <location>
        <begin position="188"/>
        <end position="212"/>
    </location>
</feature>
<dbReference type="OrthoDB" id="3205825at2759"/>
<sequence>MGESSTLATEFASIFFGTFIALFFFTTTKAMRQSWSIWKRTRSLLNWYLFMIWVEVIANFIFALVTYLFLRGTIPPSLAYFFGIVLIWTIITQLLLQIVANRVSLIMVNRRKSRMIKWGLFIFVGLVNVSVFCLWIPGNLKVSPTYIHLNHIWERVEKSIFLVIDLGLNLYFLYLVRSNLIAKGLKKYWPLFKFNAAVVLVSTSMDILLLGLQSLPNNYDYIQFAPVAYMAKLHIELTMSELISKIVRNAHRVDMSNSDTDHVSGTPLATRTNGRSVRQQSQYFPGSVGIDTNITCGKMEDDMRSAECKPYHGDGIIKTVMMSRVTNGRDCEDSSSGKTTV</sequence>
<proteinExistence type="predicted"/>
<reference evidence="5" key="2">
    <citation type="submission" date="2020-04" db="EMBL/GenBank/DDBJ databases">
        <authorList>
            <consortium name="NCBI Genome Project"/>
        </authorList>
    </citation>
    <scope>NUCLEOTIDE SEQUENCE</scope>
    <source>
        <strain evidence="5">CBS 781.70</strain>
    </source>
</reference>
<feature type="transmembrane region" description="Helical" evidence="2">
    <location>
        <begin position="158"/>
        <end position="176"/>
    </location>
</feature>
<feature type="compositionally biased region" description="Polar residues" evidence="1">
    <location>
        <begin position="267"/>
        <end position="276"/>
    </location>
</feature>
<dbReference type="PANTHER" id="PTHR35179:SF1">
    <property type="entry name" value="INTEGRAL MEMBRANE PROTEIN"/>
    <property type="match status" value="1"/>
</dbReference>
<dbReference type="Proteomes" id="UP000504638">
    <property type="component" value="Unplaced"/>
</dbReference>
<protein>
    <recommendedName>
        <fullName evidence="6">Integral membrane protein</fullName>
    </recommendedName>
</protein>
<keyword evidence="2" id="KW-0812">Transmembrane</keyword>
<keyword evidence="4" id="KW-1185">Reference proteome</keyword>
<dbReference type="PANTHER" id="PTHR35179">
    <property type="entry name" value="PROTEIN CBG02620"/>
    <property type="match status" value="1"/>
</dbReference>
<name>A0A6G1FU36_9PEZI</name>
<keyword evidence="2" id="KW-1133">Transmembrane helix</keyword>
<dbReference type="EMBL" id="ML975174">
    <property type="protein sequence ID" value="KAF1809216.1"/>
    <property type="molecule type" value="Genomic_DNA"/>
</dbReference>
<evidence type="ECO:0000256" key="2">
    <source>
        <dbReference type="SAM" id="Phobius"/>
    </source>
</evidence>
<evidence type="ECO:0000313" key="5">
    <source>
        <dbReference type="RefSeq" id="XP_033530847.1"/>
    </source>
</evidence>
<keyword evidence="2" id="KW-0472">Membrane</keyword>
<feature type="transmembrane region" description="Helical" evidence="2">
    <location>
        <begin position="118"/>
        <end position="138"/>
    </location>
</feature>
<evidence type="ECO:0000313" key="4">
    <source>
        <dbReference type="Proteomes" id="UP000504638"/>
    </source>
</evidence>
<gene>
    <name evidence="3 5" type="ORF">P152DRAFT_442089</name>
</gene>
<dbReference type="RefSeq" id="XP_033530847.1">
    <property type="nucleotide sequence ID" value="XM_033677728.1"/>
</dbReference>
<feature type="region of interest" description="Disordered" evidence="1">
    <location>
        <begin position="257"/>
        <end position="276"/>
    </location>
</feature>
<organism evidence="3">
    <name type="scientific">Eremomyces bilateralis CBS 781.70</name>
    <dbReference type="NCBI Taxonomy" id="1392243"/>
    <lineage>
        <taxon>Eukaryota</taxon>
        <taxon>Fungi</taxon>
        <taxon>Dikarya</taxon>
        <taxon>Ascomycota</taxon>
        <taxon>Pezizomycotina</taxon>
        <taxon>Dothideomycetes</taxon>
        <taxon>Dothideomycetes incertae sedis</taxon>
        <taxon>Eremomycetales</taxon>
        <taxon>Eremomycetaceae</taxon>
        <taxon>Eremomyces</taxon>
    </lineage>
</organism>
<evidence type="ECO:0000256" key="1">
    <source>
        <dbReference type="SAM" id="MobiDB-lite"/>
    </source>
</evidence>
<feature type="transmembrane region" description="Helical" evidence="2">
    <location>
        <begin position="6"/>
        <end position="26"/>
    </location>
</feature>
<reference evidence="3 5" key="1">
    <citation type="submission" date="2020-01" db="EMBL/GenBank/DDBJ databases">
        <authorList>
            <consortium name="DOE Joint Genome Institute"/>
            <person name="Haridas S."/>
            <person name="Albert R."/>
            <person name="Binder M."/>
            <person name="Bloem J."/>
            <person name="Labutti K."/>
            <person name="Salamov A."/>
            <person name="Andreopoulos B."/>
            <person name="Baker S.E."/>
            <person name="Barry K."/>
            <person name="Bills G."/>
            <person name="Bluhm B.H."/>
            <person name="Cannon C."/>
            <person name="Castanera R."/>
            <person name="Culley D.E."/>
            <person name="Daum C."/>
            <person name="Ezra D."/>
            <person name="Gonzalez J.B."/>
            <person name="Henrissat B."/>
            <person name="Kuo A."/>
            <person name="Liang C."/>
            <person name="Lipzen A."/>
            <person name="Lutzoni F."/>
            <person name="Magnuson J."/>
            <person name="Mondo S."/>
            <person name="Nolan M."/>
            <person name="Ohm R."/>
            <person name="Pangilinan J."/>
            <person name="Park H.-J."/>
            <person name="Ramirez L."/>
            <person name="Alfaro M."/>
            <person name="Sun H."/>
            <person name="Tritt A."/>
            <person name="Yoshinaga Y."/>
            <person name="Zwiers L.-H."/>
            <person name="Turgeon B.G."/>
            <person name="Goodwin S.B."/>
            <person name="Spatafora J.W."/>
            <person name="Crous P.W."/>
            <person name="Grigoriev I.V."/>
        </authorList>
    </citation>
    <scope>NUCLEOTIDE SEQUENCE</scope>
    <source>
        <strain evidence="3 5">CBS 781.70</strain>
    </source>
</reference>
<evidence type="ECO:0008006" key="6">
    <source>
        <dbReference type="Google" id="ProtNLM"/>
    </source>
</evidence>
<feature type="transmembrane region" description="Helical" evidence="2">
    <location>
        <begin position="76"/>
        <end position="98"/>
    </location>
</feature>
<evidence type="ECO:0000313" key="3">
    <source>
        <dbReference type="EMBL" id="KAF1809216.1"/>
    </source>
</evidence>
<accession>A0A6G1FU36</accession>
<feature type="transmembrane region" description="Helical" evidence="2">
    <location>
        <begin position="47"/>
        <end position="70"/>
    </location>
</feature>
<reference evidence="5" key="3">
    <citation type="submission" date="2025-04" db="UniProtKB">
        <authorList>
            <consortium name="RefSeq"/>
        </authorList>
    </citation>
    <scope>IDENTIFICATION</scope>
    <source>
        <strain evidence="5">CBS 781.70</strain>
    </source>
</reference>
<dbReference type="GeneID" id="54418298"/>
<dbReference type="AlphaFoldDB" id="A0A6G1FU36"/>